<dbReference type="PANTHER" id="PTHR43228:SF1">
    <property type="entry name" value="TWO-COMPONENT RESPONSE REGULATOR ARR22"/>
    <property type="match status" value="1"/>
</dbReference>
<sequence>MFDRLSVMIIEDSPFFRSMLAEILRSLKVGKIMQMEDGAQAITHLRQAAKNNMTLQALLPDIIICDYVMSPIDGAMVLRWLRQHEESPDRFAPFIMISGAADRDKVHQSRDWGVTEFMAKPFSVKSVADHLVAAIEGPRQFIYTKDYFGPDRRRQKRQFNGERRDPTEKDVETVYTTNKAKSGNPGAKAYIFRLPNRLREKIAGLTRGPLKVDPELLKSAEAQLDRMENDYSDWVRGSLKLLNEALSEARSDESGIAKIGAAIVRINKIAHDLRGQGSTFGYPLITSFAKSLYECTLDPGDVEERLLELVGAHIDGVSAVIREKIKGDGGQLGRELMASLDAAREQFATSEELR</sequence>
<reference evidence="4" key="1">
    <citation type="journal article" date="2019" name="Int. J. Syst. Evol. Microbiol.">
        <title>The Global Catalogue of Microorganisms (GCM) 10K type strain sequencing project: providing services to taxonomists for standard genome sequencing and annotation.</title>
        <authorList>
            <consortium name="The Broad Institute Genomics Platform"/>
            <consortium name="The Broad Institute Genome Sequencing Center for Infectious Disease"/>
            <person name="Wu L."/>
            <person name="Ma J."/>
        </authorList>
    </citation>
    <scope>NUCLEOTIDE SEQUENCE [LARGE SCALE GENOMIC DNA]</scope>
    <source>
        <strain evidence="4">CGMCC 1.19062</strain>
    </source>
</reference>
<dbReference type="PANTHER" id="PTHR43228">
    <property type="entry name" value="TWO-COMPONENT RESPONSE REGULATOR"/>
    <property type="match status" value="1"/>
</dbReference>
<feature type="modified residue" description="4-aspartylphosphate" evidence="1">
    <location>
        <position position="66"/>
    </location>
</feature>
<dbReference type="Pfam" id="PF00072">
    <property type="entry name" value="Response_reg"/>
    <property type="match status" value="1"/>
</dbReference>
<accession>A0ABW5DKI7</accession>
<dbReference type="InterPro" id="IPR052048">
    <property type="entry name" value="ST_Response_Regulator"/>
</dbReference>
<evidence type="ECO:0000313" key="4">
    <source>
        <dbReference type="Proteomes" id="UP001597295"/>
    </source>
</evidence>
<keyword evidence="1" id="KW-0597">Phosphoprotein</keyword>
<dbReference type="Gene3D" id="3.40.50.2300">
    <property type="match status" value="1"/>
</dbReference>
<dbReference type="SUPFAM" id="SSF52172">
    <property type="entry name" value="CheY-like"/>
    <property type="match status" value="1"/>
</dbReference>
<dbReference type="Proteomes" id="UP001597295">
    <property type="component" value="Unassembled WGS sequence"/>
</dbReference>
<evidence type="ECO:0000313" key="3">
    <source>
        <dbReference type="EMBL" id="MFD2261617.1"/>
    </source>
</evidence>
<dbReference type="EMBL" id="JBHUIP010000002">
    <property type="protein sequence ID" value="MFD2261617.1"/>
    <property type="molecule type" value="Genomic_DNA"/>
</dbReference>
<organism evidence="3 4">
    <name type="scientific">Lacibacterium aquatile</name>
    <dbReference type="NCBI Taxonomy" id="1168082"/>
    <lineage>
        <taxon>Bacteria</taxon>
        <taxon>Pseudomonadati</taxon>
        <taxon>Pseudomonadota</taxon>
        <taxon>Alphaproteobacteria</taxon>
        <taxon>Rhodospirillales</taxon>
        <taxon>Rhodospirillaceae</taxon>
    </lineage>
</organism>
<evidence type="ECO:0000256" key="1">
    <source>
        <dbReference type="PROSITE-ProRule" id="PRU00169"/>
    </source>
</evidence>
<dbReference type="PROSITE" id="PS50110">
    <property type="entry name" value="RESPONSE_REGULATORY"/>
    <property type="match status" value="1"/>
</dbReference>
<dbReference type="RefSeq" id="WP_379874532.1">
    <property type="nucleotide sequence ID" value="NZ_JBHUIP010000002.1"/>
</dbReference>
<protein>
    <submittedName>
        <fullName evidence="3">Response regulator</fullName>
    </submittedName>
</protein>
<proteinExistence type="predicted"/>
<dbReference type="InterPro" id="IPR001789">
    <property type="entry name" value="Sig_transdc_resp-reg_receiver"/>
</dbReference>
<evidence type="ECO:0000259" key="2">
    <source>
        <dbReference type="PROSITE" id="PS50110"/>
    </source>
</evidence>
<feature type="domain" description="Response regulatory" evidence="2">
    <location>
        <begin position="6"/>
        <end position="135"/>
    </location>
</feature>
<keyword evidence="4" id="KW-1185">Reference proteome</keyword>
<dbReference type="CDD" id="cd00156">
    <property type="entry name" value="REC"/>
    <property type="match status" value="1"/>
</dbReference>
<comment type="caution">
    <text evidence="3">The sequence shown here is derived from an EMBL/GenBank/DDBJ whole genome shotgun (WGS) entry which is preliminary data.</text>
</comment>
<gene>
    <name evidence="3" type="ORF">ACFSM5_01880</name>
</gene>
<name>A0ABW5DKI7_9PROT</name>
<dbReference type="InterPro" id="IPR011006">
    <property type="entry name" value="CheY-like_superfamily"/>
</dbReference>
<dbReference type="SMART" id="SM00448">
    <property type="entry name" value="REC"/>
    <property type="match status" value="1"/>
</dbReference>